<protein>
    <submittedName>
        <fullName evidence="1">Uncharacterized protein</fullName>
    </submittedName>
</protein>
<accession>A0ABN1XAT7</accession>
<evidence type="ECO:0000313" key="2">
    <source>
        <dbReference type="Proteomes" id="UP001500282"/>
    </source>
</evidence>
<comment type="caution">
    <text evidence="1">The sequence shown here is derived from an EMBL/GenBank/DDBJ whole genome shotgun (WGS) entry which is preliminary data.</text>
</comment>
<proteinExistence type="predicted"/>
<reference evidence="1 2" key="1">
    <citation type="journal article" date="2019" name="Int. J. Syst. Evol. Microbiol.">
        <title>The Global Catalogue of Microorganisms (GCM) 10K type strain sequencing project: providing services to taxonomists for standard genome sequencing and annotation.</title>
        <authorList>
            <consortium name="The Broad Institute Genomics Platform"/>
            <consortium name="The Broad Institute Genome Sequencing Center for Infectious Disease"/>
            <person name="Wu L."/>
            <person name="Ma J."/>
        </authorList>
    </citation>
    <scope>NUCLEOTIDE SEQUENCE [LARGE SCALE GENOMIC DNA]</scope>
    <source>
        <strain evidence="1 2">JCM 11448</strain>
    </source>
</reference>
<name>A0ABN1XAT7_9ACTN</name>
<organism evidence="1 2">
    <name type="scientific">Streptomyces javensis</name>
    <dbReference type="NCBI Taxonomy" id="114698"/>
    <lineage>
        <taxon>Bacteria</taxon>
        <taxon>Bacillati</taxon>
        <taxon>Actinomycetota</taxon>
        <taxon>Actinomycetes</taxon>
        <taxon>Kitasatosporales</taxon>
        <taxon>Streptomycetaceae</taxon>
        <taxon>Streptomyces</taxon>
        <taxon>Streptomyces violaceusniger group</taxon>
    </lineage>
</organism>
<dbReference type="Proteomes" id="UP001500282">
    <property type="component" value="Unassembled WGS sequence"/>
</dbReference>
<sequence length="65" mass="7123">MRACGRPLGLPNAPGEFLPFGTIGVRGISVVGRAPLRDPTWAEQIFEDGFDEPDLYYVASLKMLN</sequence>
<evidence type="ECO:0000313" key="1">
    <source>
        <dbReference type="EMBL" id="GAA1296285.1"/>
    </source>
</evidence>
<gene>
    <name evidence="1" type="ORF">GCM10009579_74180</name>
</gene>
<keyword evidence="2" id="KW-1185">Reference proteome</keyword>
<dbReference type="EMBL" id="BAAAIH010000062">
    <property type="protein sequence ID" value="GAA1296285.1"/>
    <property type="molecule type" value="Genomic_DNA"/>
</dbReference>